<dbReference type="InterPro" id="IPR018392">
    <property type="entry name" value="LysM"/>
</dbReference>
<dbReference type="PANTHER" id="PTHR34135:SF2">
    <property type="entry name" value="LYSOZYME"/>
    <property type="match status" value="1"/>
</dbReference>
<evidence type="ECO:0000313" key="5">
    <source>
        <dbReference type="EMBL" id="HIV27538.1"/>
    </source>
</evidence>
<dbReference type="PROSITE" id="PS51904">
    <property type="entry name" value="GLYCOSYL_HYDROL_F25_2"/>
    <property type="match status" value="1"/>
</dbReference>
<dbReference type="AlphaFoldDB" id="A0A9D1TCW4"/>
<proteinExistence type="inferred from homology"/>
<comment type="caution">
    <text evidence="5">The sequence shown here is derived from an EMBL/GenBank/DDBJ whole genome shotgun (WGS) entry which is preliminary data.</text>
</comment>
<dbReference type="SMART" id="SM00641">
    <property type="entry name" value="Glyco_25"/>
    <property type="match status" value="1"/>
</dbReference>
<dbReference type="Gene3D" id="3.10.350.10">
    <property type="entry name" value="LysM domain"/>
    <property type="match status" value="2"/>
</dbReference>
<dbReference type="CDD" id="cd00118">
    <property type="entry name" value="LysM"/>
    <property type="match status" value="2"/>
</dbReference>
<dbReference type="InterPro" id="IPR002053">
    <property type="entry name" value="Glyco_hydro_25"/>
</dbReference>
<comment type="similarity">
    <text evidence="1">Belongs to the glycosyl hydrolase 25 family.</text>
</comment>
<name>A0A9D1TCW4_9FIRM</name>
<reference evidence="5" key="2">
    <citation type="journal article" date="2021" name="PeerJ">
        <title>Extensive microbial diversity within the chicken gut microbiome revealed by metagenomics and culture.</title>
        <authorList>
            <person name="Gilroy R."/>
            <person name="Ravi A."/>
            <person name="Getino M."/>
            <person name="Pursley I."/>
            <person name="Horton D.L."/>
            <person name="Alikhan N.F."/>
            <person name="Baker D."/>
            <person name="Gharbi K."/>
            <person name="Hall N."/>
            <person name="Watson M."/>
            <person name="Adriaenssens E.M."/>
            <person name="Foster-Nyarko E."/>
            <person name="Jarju S."/>
            <person name="Secka A."/>
            <person name="Antonio M."/>
            <person name="Oren A."/>
            <person name="Chaudhuri R.R."/>
            <person name="La Ragione R."/>
            <person name="Hildebrand F."/>
            <person name="Pallen M.J."/>
        </authorList>
    </citation>
    <scope>NUCLEOTIDE SEQUENCE</scope>
    <source>
        <strain evidence="5">CHK183-6373</strain>
    </source>
</reference>
<gene>
    <name evidence="5" type="ORF">IAA64_06185</name>
</gene>
<organism evidence="5 6">
    <name type="scientific">Candidatus Ornithocaccomicrobium faecavium</name>
    <dbReference type="NCBI Taxonomy" id="2840890"/>
    <lineage>
        <taxon>Bacteria</taxon>
        <taxon>Bacillati</taxon>
        <taxon>Bacillota</taxon>
        <taxon>Clostridia</taxon>
        <taxon>Candidatus Ornithocaccomicrobium</taxon>
    </lineage>
</organism>
<dbReference type="GO" id="GO:0016052">
    <property type="term" value="P:carbohydrate catabolic process"/>
    <property type="evidence" value="ECO:0007669"/>
    <property type="project" value="TreeGrafter"/>
</dbReference>
<keyword evidence="3" id="KW-0326">Glycosidase</keyword>
<feature type="domain" description="LysM" evidence="4">
    <location>
        <begin position="281"/>
        <end position="325"/>
    </location>
</feature>
<dbReference type="GO" id="GO:0003796">
    <property type="term" value="F:lysozyme activity"/>
    <property type="evidence" value="ECO:0007669"/>
    <property type="project" value="InterPro"/>
</dbReference>
<dbReference type="Gene3D" id="3.20.20.80">
    <property type="entry name" value="Glycosidases"/>
    <property type="match status" value="1"/>
</dbReference>
<dbReference type="GO" id="GO:0016998">
    <property type="term" value="P:cell wall macromolecule catabolic process"/>
    <property type="evidence" value="ECO:0007669"/>
    <property type="project" value="InterPro"/>
</dbReference>
<evidence type="ECO:0000256" key="3">
    <source>
        <dbReference type="ARBA" id="ARBA00023295"/>
    </source>
</evidence>
<reference evidence="5" key="1">
    <citation type="submission" date="2020-10" db="EMBL/GenBank/DDBJ databases">
        <authorList>
            <person name="Gilroy R."/>
        </authorList>
    </citation>
    <scope>NUCLEOTIDE SEQUENCE</scope>
    <source>
        <strain evidence="5">CHK183-6373</strain>
    </source>
</reference>
<dbReference type="GO" id="GO:0009253">
    <property type="term" value="P:peptidoglycan catabolic process"/>
    <property type="evidence" value="ECO:0007669"/>
    <property type="project" value="InterPro"/>
</dbReference>
<dbReference type="SMART" id="SM00257">
    <property type="entry name" value="LysM"/>
    <property type="match status" value="2"/>
</dbReference>
<dbReference type="InterPro" id="IPR018077">
    <property type="entry name" value="Glyco_hydro_fam25_subgr"/>
</dbReference>
<dbReference type="SUPFAM" id="SSF54106">
    <property type="entry name" value="LysM domain"/>
    <property type="match status" value="2"/>
</dbReference>
<dbReference type="EMBL" id="DVOT01000112">
    <property type="protein sequence ID" value="HIV27538.1"/>
    <property type="molecule type" value="Genomic_DNA"/>
</dbReference>
<dbReference type="Pfam" id="PF01476">
    <property type="entry name" value="LysM"/>
    <property type="match status" value="2"/>
</dbReference>
<dbReference type="Proteomes" id="UP000886884">
    <property type="component" value="Unassembled WGS sequence"/>
</dbReference>
<sequence length="328" mass="36155">MENSNFLPALGNELYEGVDVSQFQGGIRFSQVAADGIKAVYIRASLGDSYVDPNFVRNYTAAKANGLLVGFYHYMTAKTTAEAEAQARFFLQTIGKRTYDLKLAMDYGGEQGLTTASLNANALAFLRAVERNSGTKPVIYTSASKARDVWSQELASQYPLWVANYYVPLPEANGKWPGWVGFQYTNRGSVDGISGNVDRDRFTNYALRETSVPTPEPPVTGNKLICYTIQKGDTLSEIAGRYDTTVSELARLNDISNPNRIIAGETLYIRVPASDPNPCCDTYTVKRGDTLSEIAQRFSTTVAELVRLNNIENPRLIYVGQVLDLGQC</sequence>
<dbReference type="PANTHER" id="PTHR34135">
    <property type="entry name" value="LYSOZYME"/>
    <property type="match status" value="1"/>
</dbReference>
<dbReference type="InterPro" id="IPR017853">
    <property type="entry name" value="GH"/>
</dbReference>
<protein>
    <submittedName>
        <fullName evidence="5">LysM peptidoglycan-binding domain-containing protein</fullName>
    </submittedName>
</protein>
<evidence type="ECO:0000313" key="6">
    <source>
        <dbReference type="Proteomes" id="UP000886884"/>
    </source>
</evidence>
<dbReference type="SUPFAM" id="SSF51445">
    <property type="entry name" value="(Trans)glycosidases"/>
    <property type="match status" value="1"/>
</dbReference>
<accession>A0A9D1TCW4</accession>
<dbReference type="PROSITE" id="PS51782">
    <property type="entry name" value="LYSM"/>
    <property type="match status" value="2"/>
</dbReference>
<dbReference type="InterPro" id="IPR036779">
    <property type="entry name" value="LysM_dom_sf"/>
</dbReference>
<feature type="domain" description="LysM" evidence="4">
    <location>
        <begin position="225"/>
        <end position="269"/>
    </location>
</feature>
<keyword evidence="2" id="KW-0378">Hydrolase</keyword>
<evidence type="ECO:0000259" key="4">
    <source>
        <dbReference type="PROSITE" id="PS51782"/>
    </source>
</evidence>
<evidence type="ECO:0000256" key="2">
    <source>
        <dbReference type="ARBA" id="ARBA00022801"/>
    </source>
</evidence>
<evidence type="ECO:0000256" key="1">
    <source>
        <dbReference type="ARBA" id="ARBA00010646"/>
    </source>
</evidence>
<dbReference type="Pfam" id="PF01183">
    <property type="entry name" value="Glyco_hydro_25"/>
    <property type="match status" value="1"/>
</dbReference>